<feature type="transmembrane region" description="Helical" evidence="9">
    <location>
        <begin position="184"/>
        <end position="203"/>
    </location>
</feature>
<dbReference type="PANTHER" id="PTHR33451:SF3">
    <property type="entry name" value="MALATE-2H(+)_NA(+)-LACTATE ANTIPORTER"/>
    <property type="match status" value="1"/>
</dbReference>
<sequence>MLTPYQFLGASAAAIGGLALAYIFDFSLAAGFSAGLLMLVYFAWKQGARLAQIRQYMASGAGQTKEVIWILILVGLIIPAWTASGTITYMVKTGLCLMDPTYFLVYSFVFSAIVSMILGTSTGTLSALGIPLIGMAAYLHIPLPMAAGALVSGAFVGDRTSPFSSARQLTASSTGVPMRRQGHAILPTTLAALTVSVLFYLTLDLNGNWGISADTLNLGADAAFFRTSPILLIPPALLLLAMLIRLKTRTAFFIAIGAALIIGTILQGVAPAQWARDLWYGFERPGLAALHGKGVSDMLDLILLIAMAGAFSGLLEYTGTTQPYARRMIGHSPSLAASTWRVALFGLGIALVSCTQTLPIMMSGRTLLPVWSERFPKEQLARVVADTGLVFAAMIPWNMLAVLCSTILNVPTEQYVPYAAFLWSMPVLTFALSMAQNKKRSHLPA</sequence>
<comment type="caution">
    <text evidence="11">The sequence shown here is derived from an EMBL/GenBank/DDBJ whole genome shotgun (WGS) entry which is preliminary data.</text>
</comment>
<evidence type="ECO:0000313" key="12">
    <source>
        <dbReference type="Proteomes" id="UP001310386"/>
    </source>
</evidence>
<comment type="subcellular location">
    <subcellularLocation>
        <location evidence="1">Cell membrane</location>
        <topology evidence="1">Multi-pass membrane protein</topology>
    </subcellularLocation>
</comment>
<reference evidence="11" key="1">
    <citation type="submission" date="2023-12" db="EMBL/GenBank/DDBJ databases">
        <title>Fervidustalea candida gen. nov., sp. nov., a novel member of the family Paenibacillaceae isolated from a geothermal area.</title>
        <authorList>
            <person name="Li W.-J."/>
            <person name="Jiao J.-Y."/>
            <person name="Chen Y."/>
        </authorList>
    </citation>
    <scope>NUCLEOTIDE SEQUENCE</scope>
    <source>
        <strain evidence="11">SYSU GA230002</strain>
    </source>
</reference>
<evidence type="ECO:0000256" key="7">
    <source>
        <dbReference type="ARBA" id="ARBA00023136"/>
    </source>
</evidence>
<dbReference type="Pfam" id="PF03553">
    <property type="entry name" value="Na_H_antiporter"/>
    <property type="match status" value="1"/>
</dbReference>
<dbReference type="Proteomes" id="UP001310386">
    <property type="component" value="Unassembled WGS sequence"/>
</dbReference>
<evidence type="ECO:0000259" key="10">
    <source>
        <dbReference type="Pfam" id="PF03553"/>
    </source>
</evidence>
<feature type="transmembrane region" description="Helical" evidence="9">
    <location>
        <begin position="301"/>
        <end position="319"/>
    </location>
</feature>
<keyword evidence="6 9" id="KW-1133">Transmembrane helix</keyword>
<proteinExistence type="inferred from homology"/>
<evidence type="ECO:0000256" key="5">
    <source>
        <dbReference type="ARBA" id="ARBA00022692"/>
    </source>
</evidence>
<feature type="transmembrane region" description="Helical" evidence="9">
    <location>
        <begin position="251"/>
        <end position="270"/>
    </location>
</feature>
<dbReference type="EMBL" id="JAYJLD010000003">
    <property type="protein sequence ID" value="MEB3100591.1"/>
    <property type="molecule type" value="Genomic_DNA"/>
</dbReference>
<name>A0ABU5ZFX2_9BACL</name>
<evidence type="ECO:0000256" key="4">
    <source>
        <dbReference type="ARBA" id="ARBA00022475"/>
    </source>
</evidence>
<dbReference type="InterPro" id="IPR052180">
    <property type="entry name" value="NhaC_Na-H+_Antiporter"/>
</dbReference>
<evidence type="ECO:0000256" key="6">
    <source>
        <dbReference type="ARBA" id="ARBA00022989"/>
    </source>
</evidence>
<keyword evidence="5 9" id="KW-0812">Transmembrane</keyword>
<keyword evidence="7 9" id="KW-0472">Membrane</keyword>
<evidence type="ECO:0000256" key="9">
    <source>
        <dbReference type="SAM" id="Phobius"/>
    </source>
</evidence>
<feature type="transmembrane region" description="Helical" evidence="9">
    <location>
        <begin position="103"/>
        <end position="130"/>
    </location>
</feature>
<keyword evidence="3" id="KW-0050">Antiport</keyword>
<dbReference type="InterPro" id="IPR018461">
    <property type="entry name" value="Na/H_Antiport_NhaC-like_C"/>
</dbReference>
<evidence type="ECO:0000256" key="8">
    <source>
        <dbReference type="ARBA" id="ARBA00038435"/>
    </source>
</evidence>
<feature type="transmembrane region" description="Helical" evidence="9">
    <location>
        <begin position="340"/>
        <end position="360"/>
    </location>
</feature>
<organism evidence="11 12">
    <name type="scientific">Ferviditalea candida</name>
    <dbReference type="NCBI Taxonomy" id="3108399"/>
    <lineage>
        <taxon>Bacteria</taxon>
        <taxon>Bacillati</taxon>
        <taxon>Bacillota</taxon>
        <taxon>Bacilli</taxon>
        <taxon>Bacillales</taxon>
        <taxon>Paenibacillaceae</taxon>
        <taxon>Ferviditalea</taxon>
    </lineage>
</organism>
<feature type="domain" description="Na+/H+ antiporter NhaC-like C-terminal" evidence="10">
    <location>
        <begin position="233"/>
        <end position="432"/>
    </location>
</feature>
<feature type="transmembrane region" description="Helical" evidence="9">
    <location>
        <begin position="380"/>
        <end position="403"/>
    </location>
</feature>
<feature type="transmembrane region" description="Helical" evidence="9">
    <location>
        <begin position="136"/>
        <end position="157"/>
    </location>
</feature>
<evidence type="ECO:0000313" key="11">
    <source>
        <dbReference type="EMBL" id="MEB3100591.1"/>
    </source>
</evidence>
<protein>
    <submittedName>
        <fullName evidence="11">Na+/H+ antiporter NhaC family protein</fullName>
    </submittedName>
</protein>
<feature type="transmembrane region" description="Helical" evidence="9">
    <location>
        <begin position="223"/>
        <end position="244"/>
    </location>
</feature>
<feature type="transmembrane region" description="Helical" evidence="9">
    <location>
        <begin position="67"/>
        <end position="91"/>
    </location>
</feature>
<evidence type="ECO:0000256" key="2">
    <source>
        <dbReference type="ARBA" id="ARBA00022448"/>
    </source>
</evidence>
<keyword evidence="4" id="KW-1003">Cell membrane</keyword>
<keyword evidence="12" id="KW-1185">Reference proteome</keyword>
<dbReference type="PANTHER" id="PTHR33451">
    <property type="entry name" value="MALATE-2H(+)/NA(+)-LACTATE ANTIPORTER"/>
    <property type="match status" value="1"/>
</dbReference>
<evidence type="ECO:0000256" key="3">
    <source>
        <dbReference type="ARBA" id="ARBA00022449"/>
    </source>
</evidence>
<comment type="similarity">
    <text evidence="8">Belongs to the NhaC Na(+)/H(+) (TC 2.A.35) antiporter family.</text>
</comment>
<keyword evidence="2" id="KW-0813">Transport</keyword>
<feature type="transmembrane region" description="Helical" evidence="9">
    <location>
        <begin position="415"/>
        <end position="435"/>
    </location>
</feature>
<dbReference type="RefSeq" id="WP_371752708.1">
    <property type="nucleotide sequence ID" value="NZ_JAYJLD010000003.1"/>
</dbReference>
<evidence type="ECO:0000256" key="1">
    <source>
        <dbReference type="ARBA" id="ARBA00004651"/>
    </source>
</evidence>
<accession>A0ABU5ZFX2</accession>
<gene>
    <name evidence="11" type="ORF">VF724_02830</name>
</gene>
<feature type="transmembrane region" description="Helical" evidence="9">
    <location>
        <begin position="12"/>
        <end position="44"/>
    </location>
</feature>